<dbReference type="InterPro" id="IPR020901">
    <property type="entry name" value="Prtase_inh_Kunz-CS"/>
</dbReference>
<dbReference type="PROSITE" id="PS50068">
    <property type="entry name" value="LDLRA_2"/>
    <property type="match status" value="1"/>
</dbReference>
<dbReference type="SUPFAM" id="SSF57424">
    <property type="entry name" value="LDL receptor-like module"/>
    <property type="match status" value="1"/>
</dbReference>
<dbReference type="InterPro" id="IPR011106">
    <property type="entry name" value="MANSC_N"/>
</dbReference>
<feature type="compositionally biased region" description="Pro residues" evidence="8">
    <location>
        <begin position="487"/>
        <end position="499"/>
    </location>
</feature>
<evidence type="ECO:0000313" key="12">
    <source>
        <dbReference type="EMBL" id="MED6285324.1"/>
    </source>
</evidence>
<feature type="disulfide bond" evidence="7">
    <location>
        <begin position="309"/>
        <end position="327"/>
    </location>
</feature>
<keyword evidence="4" id="KW-0472">Membrane</keyword>
<evidence type="ECO:0000256" key="6">
    <source>
        <dbReference type="ARBA" id="ARBA00023180"/>
    </source>
</evidence>
<dbReference type="PRINTS" id="PR00759">
    <property type="entry name" value="BASICPTASE"/>
</dbReference>
<feature type="compositionally biased region" description="Low complexity" evidence="8">
    <location>
        <begin position="461"/>
        <end position="471"/>
    </location>
</feature>
<dbReference type="PROSITE" id="PS50986">
    <property type="entry name" value="MANSC"/>
    <property type="match status" value="1"/>
</dbReference>
<dbReference type="InterPro" id="IPR002172">
    <property type="entry name" value="LDrepeatLR_classA_rpt"/>
</dbReference>
<dbReference type="PANTHER" id="PTHR46750:SF1">
    <property type="entry name" value="KUNITZ-TYPE PROTEASE INHIBITOR 1"/>
    <property type="match status" value="1"/>
</dbReference>
<evidence type="ECO:0000256" key="3">
    <source>
        <dbReference type="ARBA" id="ARBA00022989"/>
    </source>
</evidence>
<feature type="domain" description="MANSC" evidence="11">
    <location>
        <begin position="29"/>
        <end position="112"/>
    </location>
</feature>
<dbReference type="Gene3D" id="4.10.400.10">
    <property type="entry name" value="Low-density Lipoprotein Receptor"/>
    <property type="match status" value="1"/>
</dbReference>
<feature type="compositionally biased region" description="Polar residues" evidence="8">
    <location>
        <begin position="472"/>
        <end position="482"/>
    </location>
</feature>
<dbReference type="Pfam" id="PF22352">
    <property type="entry name" value="K319L-like_PKD"/>
    <property type="match status" value="1"/>
</dbReference>
<organism evidence="12 13">
    <name type="scientific">Characodon lateralis</name>
    <dbReference type="NCBI Taxonomy" id="208331"/>
    <lineage>
        <taxon>Eukaryota</taxon>
        <taxon>Metazoa</taxon>
        <taxon>Chordata</taxon>
        <taxon>Craniata</taxon>
        <taxon>Vertebrata</taxon>
        <taxon>Euteleostomi</taxon>
        <taxon>Actinopterygii</taxon>
        <taxon>Neopterygii</taxon>
        <taxon>Teleostei</taxon>
        <taxon>Neoteleostei</taxon>
        <taxon>Acanthomorphata</taxon>
        <taxon>Ovalentaria</taxon>
        <taxon>Atherinomorphae</taxon>
        <taxon>Cyprinodontiformes</taxon>
        <taxon>Goodeidae</taxon>
        <taxon>Characodon</taxon>
    </lineage>
</organism>
<feature type="signal peptide" evidence="9">
    <location>
        <begin position="1"/>
        <end position="20"/>
    </location>
</feature>
<dbReference type="CDD" id="cd22624">
    <property type="entry name" value="Kunitz_HAI1_2-like"/>
    <property type="match status" value="1"/>
</dbReference>
<evidence type="ECO:0000256" key="8">
    <source>
        <dbReference type="SAM" id="MobiDB-lite"/>
    </source>
</evidence>
<evidence type="ECO:0000256" key="4">
    <source>
        <dbReference type="ARBA" id="ARBA00023136"/>
    </source>
</evidence>
<dbReference type="PANTHER" id="PTHR46750">
    <property type="entry name" value="KUNITZ-TYPE PROTEASE INHIBITOR 1"/>
    <property type="match status" value="1"/>
</dbReference>
<evidence type="ECO:0000313" key="13">
    <source>
        <dbReference type="Proteomes" id="UP001352852"/>
    </source>
</evidence>
<keyword evidence="3" id="KW-0812">Transmembrane</keyword>
<feature type="region of interest" description="Disordered" evidence="8">
    <location>
        <begin position="441"/>
        <end position="516"/>
    </location>
</feature>
<dbReference type="InterPro" id="IPR036055">
    <property type="entry name" value="LDL_receptor-like_sf"/>
</dbReference>
<evidence type="ECO:0000256" key="1">
    <source>
        <dbReference type="ARBA" id="ARBA00004370"/>
    </source>
</evidence>
<dbReference type="InterPro" id="IPR023415">
    <property type="entry name" value="LDLR_class-A_CS"/>
</dbReference>
<dbReference type="PROSITE" id="PS00280">
    <property type="entry name" value="BPTI_KUNITZ_1"/>
    <property type="match status" value="2"/>
</dbReference>
<dbReference type="CDD" id="cd22623">
    <property type="entry name" value="Kunitz_HAI1_1-like"/>
    <property type="match status" value="1"/>
</dbReference>
<evidence type="ECO:0000256" key="2">
    <source>
        <dbReference type="ARBA" id="ARBA00022729"/>
    </source>
</evidence>
<comment type="subcellular location">
    <subcellularLocation>
        <location evidence="1">Membrane</location>
    </subcellularLocation>
</comment>
<dbReference type="Pfam" id="PF07502">
    <property type="entry name" value="MANEC"/>
    <property type="match status" value="1"/>
</dbReference>
<evidence type="ECO:0008006" key="14">
    <source>
        <dbReference type="Google" id="ProtNLM"/>
    </source>
</evidence>
<feature type="domain" description="BPTI/Kunitz inhibitor" evidence="10">
    <location>
        <begin position="229"/>
        <end position="279"/>
    </location>
</feature>
<comment type="caution">
    <text evidence="12">The sequence shown here is derived from an EMBL/GenBank/DDBJ whole genome shotgun (WGS) entry which is preliminary data.</text>
</comment>
<keyword evidence="5 7" id="KW-1015">Disulfide bond</keyword>
<evidence type="ECO:0000256" key="5">
    <source>
        <dbReference type="ARBA" id="ARBA00023157"/>
    </source>
</evidence>
<dbReference type="Proteomes" id="UP001352852">
    <property type="component" value="Unassembled WGS sequence"/>
</dbReference>
<feature type="disulfide bond" evidence="7">
    <location>
        <begin position="321"/>
        <end position="336"/>
    </location>
</feature>
<dbReference type="Gene3D" id="4.10.410.10">
    <property type="entry name" value="Pancreatic trypsin inhibitor Kunitz domain"/>
    <property type="match status" value="2"/>
</dbReference>
<sequence>MFRFCSSSLLLLVLFGGAAADCSEAFRSGSDDFVLDAKDAVERGAALLATHNVSVNKDCETFCCRDPRCNLALLEPRDAKGTADTRTCVLFDCVHKKRFVCRFVNQDGYHSYMRESMFQRYLQAPGKLSPPIANAGRDIVVQPEEIVTLNGTESVALHAAHIVDYRWSLQSGDPSLKMEKTDLQDQVRLSNLHPGSYVLKLSVKDSNGQSGDDEVTVLVLSSELSSSYCMAPVKVGPCRASFPRWHYKAETGSCEKFIYGGCKPNKNNYLSEGECMSACSGVTASLERSFVLPTKEECGSACRPDQLTCDSGCCLDRALECDDVKQCSDGSDENFCSKLSQTFNRLLNVNISANQARCVEPPLTGPCRASFTRWYYDPTDRKCQRFTFGGCEGNENSFEKELECSNSCKGVTEKNVFSRGMFERIEKDEEEIGESVFCTRTHTRRLPGRGGSRLSRDAQTSLSPDTSSSSSGGNPKRSQASRETVPPACPGPSPGPPPGGTCLEHLPGKASRRHPV</sequence>
<dbReference type="EMBL" id="JAHUTJ010052873">
    <property type="protein sequence ID" value="MED6285324.1"/>
    <property type="molecule type" value="Genomic_DNA"/>
</dbReference>
<dbReference type="PROSITE" id="PS50279">
    <property type="entry name" value="BPTI_KUNITZ_2"/>
    <property type="match status" value="2"/>
</dbReference>
<dbReference type="SUPFAM" id="SSF49299">
    <property type="entry name" value="PKD domain"/>
    <property type="match status" value="1"/>
</dbReference>
<dbReference type="InterPro" id="IPR013980">
    <property type="entry name" value="MANSC_dom"/>
</dbReference>
<feature type="chain" id="PRO_5046001765" description="Serine peptidase inhibitor, Kunitz type 1 b" evidence="9">
    <location>
        <begin position="21"/>
        <end position="516"/>
    </location>
</feature>
<accession>A0ABU7EHH9</accession>
<dbReference type="Pfam" id="PF00014">
    <property type="entry name" value="Kunitz_BPTI"/>
    <property type="match status" value="2"/>
</dbReference>
<proteinExistence type="predicted"/>
<name>A0ABU7EHH9_9TELE</name>
<dbReference type="InterPro" id="IPR036880">
    <property type="entry name" value="Kunitz_BPTI_sf"/>
</dbReference>
<keyword evidence="3" id="KW-1133">Transmembrane helix</keyword>
<evidence type="ECO:0000259" key="10">
    <source>
        <dbReference type="PROSITE" id="PS50279"/>
    </source>
</evidence>
<gene>
    <name evidence="12" type="ORF">CHARACLAT_028120</name>
</gene>
<protein>
    <recommendedName>
        <fullName evidence="14">Serine peptidase inhibitor, Kunitz type 1 b</fullName>
    </recommendedName>
</protein>
<feature type="domain" description="BPTI/Kunitz inhibitor" evidence="10">
    <location>
        <begin position="358"/>
        <end position="408"/>
    </location>
</feature>
<reference evidence="12 13" key="1">
    <citation type="submission" date="2021-06" db="EMBL/GenBank/DDBJ databases">
        <authorList>
            <person name="Palmer J.M."/>
        </authorList>
    </citation>
    <scope>NUCLEOTIDE SEQUENCE [LARGE SCALE GENOMIC DNA]</scope>
    <source>
        <strain evidence="12 13">CL_MEX2019</strain>
        <tissue evidence="12">Muscle</tissue>
    </source>
</reference>
<dbReference type="SMART" id="SM00131">
    <property type="entry name" value="KU"/>
    <property type="match status" value="2"/>
</dbReference>
<dbReference type="PROSITE" id="PS01209">
    <property type="entry name" value="LDLRA_1"/>
    <property type="match status" value="1"/>
</dbReference>
<dbReference type="SMART" id="SM00192">
    <property type="entry name" value="LDLa"/>
    <property type="match status" value="1"/>
</dbReference>
<keyword evidence="6" id="KW-0325">Glycoprotein</keyword>
<feature type="disulfide bond" evidence="7">
    <location>
        <begin position="302"/>
        <end position="314"/>
    </location>
</feature>
<evidence type="ECO:0000256" key="9">
    <source>
        <dbReference type="SAM" id="SignalP"/>
    </source>
</evidence>
<dbReference type="InterPro" id="IPR013783">
    <property type="entry name" value="Ig-like_fold"/>
</dbReference>
<dbReference type="InterPro" id="IPR002223">
    <property type="entry name" value="Kunitz_BPTI"/>
</dbReference>
<dbReference type="InterPro" id="IPR035986">
    <property type="entry name" value="PKD_dom_sf"/>
</dbReference>
<dbReference type="SMART" id="SM00765">
    <property type="entry name" value="MANEC"/>
    <property type="match status" value="1"/>
</dbReference>
<dbReference type="Gene3D" id="2.60.40.10">
    <property type="entry name" value="Immunoglobulins"/>
    <property type="match status" value="1"/>
</dbReference>
<dbReference type="SUPFAM" id="SSF57362">
    <property type="entry name" value="BPTI-like"/>
    <property type="match status" value="2"/>
</dbReference>
<evidence type="ECO:0000256" key="7">
    <source>
        <dbReference type="PROSITE-ProRule" id="PRU00124"/>
    </source>
</evidence>
<evidence type="ECO:0000259" key="11">
    <source>
        <dbReference type="PROSITE" id="PS50986"/>
    </source>
</evidence>
<keyword evidence="2 9" id="KW-0732">Signal</keyword>
<keyword evidence="13" id="KW-1185">Reference proteome</keyword>
<dbReference type="CDD" id="cd00146">
    <property type="entry name" value="PKD"/>
    <property type="match status" value="1"/>
</dbReference>
<dbReference type="CDD" id="cd00112">
    <property type="entry name" value="LDLa"/>
    <property type="match status" value="1"/>
</dbReference>